<keyword evidence="2" id="KW-1133">Transmembrane helix</keyword>
<dbReference type="Proteomes" id="UP001199642">
    <property type="component" value="Chromosome"/>
</dbReference>
<keyword evidence="2" id="KW-0812">Transmembrane</keyword>
<proteinExistence type="predicted"/>
<protein>
    <recommendedName>
        <fullName evidence="5">DUF4190 domain-containing protein</fullName>
    </recommendedName>
</protein>
<evidence type="ECO:0000256" key="1">
    <source>
        <dbReference type="SAM" id="MobiDB-lite"/>
    </source>
</evidence>
<name>A0ABY3RUK4_9MICO</name>
<gene>
    <name evidence="3" type="ORF">K8F61_16055</name>
</gene>
<feature type="transmembrane region" description="Helical" evidence="2">
    <location>
        <begin position="136"/>
        <end position="163"/>
    </location>
</feature>
<feature type="compositionally biased region" description="Pro residues" evidence="1">
    <location>
        <begin position="12"/>
        <end position="56"/>
    </location>
</feature>
<evidence type="ECO:0000313" key="4">
    <source>
        <dbReference type="Proteomes" id="UP001199642"/>
    </source>
</evidence>
<evidence type="ECO:0000313" key="3">
    <source>
        <dbReference type="EMBL" id="UGS26137.1"/>
    </source>
</evidence>
<evidence type="ECO:0008006" key="5">
    <source>
        <dbReference type="Google" id="ProtNLM"/>
    </source>
</evidence>
<accession>A0ABY3RUK4</accession>
<evidence type="ECO:0000256" key="2">
    <source>
        <dbReference type="SAM" id="Phobius"/>
    </source>
</evidence>
<keyword evidence="4" id="KW-1185">Reference proteome</keyword>
<sequence>MSDDRNDQPQYPAVPPYPGDAAPQTPPPSAPAQPGYAPPQPGYAAPPQPGYTPPAQPAYGAPQVSPAAPYGYPIAQPAYGAPAPAPVGGMAITAIILGGLAFLLCWIPLIGLILSVVAVVLGIIAARRPGGRGLSITGIVLGALGFVVAAVVTGLVIVGWVVVASEQSGYALGAAAATLGL</sequence>
<reference evidence="3 4" key="1">
    <citation type="submission" date="2023-01" db="EMBL/GenBank/DDBJ databases">
        <title>Characterization of estradiol degrading bacteria Microbacterium sp. MZT7 and reveal degrading genes through genome analysis.</title>
        <authorList>
            <person name="Hao P."/>
            <person name="Gao Y."/>
        </authorList>
    </citation>
    <scope>NUCLEOTIDE SEQUENCE [LARGE SCALE GENOMIC DNA]</scope>
    <source>
        <strain evidence="3 4">MZT7</strain>
    </source>
</reference>
<organism evidence="3 4">
    <name type="scientific">Microbacterium resistens</name>
    <dbReference type="NCBI Taxonomy" id="156977"/>
    <lineage>
        <taxon>Bacteria</taxon>
        <taxon>Bacillati</taxon>
        <taxon>Actinomycetota</taxon>
        <taxon>Actinomycetes</taxon>
        <taxon>Micrococcales</taxon>
        <taxon>Microbacteriaceae</taxon>
        <taxon>Microbacterium</taxon>
    </lineage>
</organism>
<keyword evidence="2" id="KW-0472">Membrane</keyword>
<feature type="transmembrane region" description="Helical" evidence="2">
    <location>
        <begin position="91"/>
        <end position="124"/>
    </location>
</feature>
<dbReference type="EMBL" id="CP082781">
    <property type="protein sequence ID" value="UGS26137.1"/>
    <property type="molecule type" value="Genomic_DNA"/>
</dbReference>
<feature type="region of interest" description="Disordered" evidence="1">
    <location>
        <begin position="1"/>
        <end position="58"/>
    </location>
</feature>
<dbReference type="RefSeq" id="WP_231821599.1">
    <property type="nucleotide sequence ID" value="NZ_CP082781.1"/>
</dbReference>